<keyword evidence="2" id="KW-0813">Transport</keyword>
<dbReference type="GO" id="GO:0042597">
    <property type="term" value="C:periplasmic space"/>
    <property type="evidence" value="ECO:0007669"/>
    <property type="project" value="UniProtKB-ARBA"/>
</dbReference>
<feature type="domain" description="BRCT" evidence="4">
    <location>
        <begin position="59"/>
        <end position="108"/>
    </location>
</feature>
<dbReference type="InterPro" id="IPR030678">
    <property type="entry name" value="Peptide/Ni-bd"/>
</dbReference>
<dbReference type="InterPro" id="IPR039424">
    <property type="entry name" value="SBP_5"/>
</dbReference>
<dbReference type="SUPFAM" id="SSF53850">
    <property type="entry name" value="Periplasmic binding protein-like II"/>
    <property type="match status" value="1"/>
</dbReference>
<evidence type="ECO:0000313" key="5">
    <source>
        <dbReference type="EMBL" id="AGS52065.1"/>
    </source>
</evidence>
<sequence length="606" mass="70293">MRRIFITIAFFISLITISCTKSEELSLEELNAMNAEGLAEILAKTVSKPWQGQEFLPGKLGGTWHTVMNDDPKSFNHLIAEQDSSTASVVRMTNDYLLDYDVIKREWIPRIATPEIIVNEKEGTLTVMYTLRNDLYWSYYNSDRRVKVTSDDVVFWYDEIEGDPACQSSGYYGQFLTMPDGSEKRVKIERIDDLRFAFHFPRIVAEPLLSTNMDFGPKFIYQPAKLQGGADGVRNIFSVAVDLSTIPSMGEWFIVEYTPGQRVVYKRNPNYWRKDANGVSLPYIEELIARIIPDENTKLLLFRNGEIEDYSLRPEDLDGLVNKSDGRYTVFNSEGGLSANFWTFNQNPVNENKPHYEWFTQKEFRQAMSCLLNHDRLNAQVYRGLAEPKLNVFPEPNPYYNPDIKLQYLYDTGRAVELLESIGIKKDFRGNMRDGKNRRIEFDLTIRSDSTMNQDIASIIRDELSKVGIKVNIRVLDFQKMVELLFSSFDWDSMLIGLSGSNIFPSQGSNVWPTSGNLHMWYPNQETPATEWEARIDYLYNEGKFTIDSVLAQNIWDEFQTILMEQVPMIYLMRSRGFWALNNRWDQTNVYFDNMNGAETNYIYLK</sequence>
<dbReference type="Gene3D" id="3.40.190.10">
    <property type="entry name" value="Periplasmic binding protein-like II"/>
    <property type="match status" value="1"/>
</dbReference>
<keyword evidence="3" id="KW-0732">Signal</keyword>
<dbReference type="CDD" id="cd08500">
    <property type="entry name" value="PBP2_NikA_DppA_OppA_like_4"/>
    <property type="match status" value="1"/>
</dbReference>
<reference evidence="5" key="1">
    <citation type="submission" date="2012-03" db="EMBL/GenBank/DDBJ databases">
        <title>Functional metagenomics reveals considerable lignocellulase gene clusters in the gut microbiome of a wood-feeding higher termite.</title>
        <authorList>
            <person name="Liu N."/>
        </authorList>
    </citation>
    <scope>NUCLEOTIDE SEQUENCE</scope>
</reference>
<accession>A0A806JYL6</accession>
<dbReference type="PANTHER" id="PTHR30290">
    <property type="entry name" value="PERIPLASMIC BINDING COMPONENT OF ABC TRANSPORTER"/>
    <property type="match status" value="1"/>
</dbReference>
<dbReference type="InterPro" id="IPR001357">
    <property type="entry name" value="BRCT_dom"/>
</dbReference>
<proteinExistence type="inferred from homology"/>
<dbReference type="EMBL" id="JQ844181">
    <property type="protein sequence ID" value="AGS52065.1"/>
    <property type="molecule type" value="Genomic_DNA"/>
</dbReference>
<dbReference type="GO" id="GO:0043190">
    <property type="term" value="C:ATP-binding cassette (ABC) transporter complex"/>
    <property type="evidence" value="ECO:0007669"/>
    <property type="project" value="InterPro"/>
</dbReference>
<comment type="similarity">
    <text evidence="1">Belongs to the bacterial solute-binding protein 5 family.</text>
</comment>
<evidence type="ECO:0000256" key="1">
    <source>
        <dbReference type="ARBA" id="ARBA00005695"/>
    </source>
</evidence>
<evidence type="ECO:0000259" key="4">
    <source>
        <dbReference type="PROSITE" id="PS50172"/>
    </source>
</evidence>
<dbReference type="AlphaFoldDB" id="A0A806JYL6"/>
<dbReference type="GO" id="GO:0015833">
    <property type="term" value="P:peptide transport"/>
    <property type="evidence" value="ECO:0007669"/>
    <property type="project" value="TreeGrafter"/>
</dbReference>
<organism evidence="5">
    <name type="scientific">uncultured bacterium contig00024</name>
    <dbReference type="NCBI Taxonomy" id="1181513"/>
    <lineage>
        <taxon>Bacteria</taxon>
        <taxon>environmental samples</taxon>
    </lineage>
</organism>
<name>A0A806JYL6_9BACT</name>
<dbReference type="PANTHER" id="PTHR30290:SF9">
    <property type="entry name" value="OLIGOPEPTIDE-BINDING PROTEIN APPA"/>
    <property type="match status" value="1"/>
</dbReference>
<dbReference type="Pfam" id="PF00496">
    <property type="entry name" value="SBP_bac_5"/>
    <property type="match status" value="1"/>
</dbReference>
<dbReference type="PROSITE" id="PS50172">
    <property type="entry name" value="BRCT"/>
    <property type="match status" value="1"/>
</dbReference>
<dbReference type="PROSITE" id="PS51257">
    <property type="entry name" value="PROKAR_LIPOPROTEIN"/>
    <property type="match status" value="1"/>
</dbReference>
<dbReference type="InterPro" id="IPR000914">
    <property type="entry name" value="SBP_5_dom"/>
</dbReference>
<evidence type="ECO:0000256" key="3">
    <source>
        <dbReference type="ARBA" id="ARBA00022729"/>
    </source>
</evidence>
<dbReference type="Gene3D" id="3.10.105.10">
    <property type="entry name" value="Dipeptide-binding Protein, Domain 3"/>
    <property type="match status" value="1"/>
</dbReference>
<protein>
    <submittedName>
        <fullName evidence="5">Transporter (Extracellular solute binding protein family 5)</fullName>
    </submittedName>
</protein>
<evidence type="ECO:0000256" key="2">
    <source>
        <dbReference type="ARBA" id="ARBA00022448"/>
    </source>
</evidence>
<dbReference type="PIRSF" id="PIRSF002741">
    <property type="entry name" value="MppA"/>
    <property type="match status" value="1"/>
</dbReference>
<dbReference type="GO" id="GO:1904680">
    <property type="term" value="F:peptide transmembrane transporter activity"/>
    <property type="evidence" value="ECO:0007669"/>
    <property type="project" value="TreeGrafter"/>
</dbReference>